<dbReference type="GeneID" id="37030467"/>
<dbReference type="InterPro" id="IPR044095">
    <property type="entry name" value="ADCK2_dom"/>
</dbReference>
<dbReference type="Proteomes" id="UP000245884">
    <property type="component" value="Unassembled WGS sequence"/>
</dbReference>
<name>A0A316UNV7_9BASI</name>
<comment type="similarity">
    <text evidence="1">Belongs to the protein kinase superfamily. ADCK protein kinase family.</text>
</comment>
<dbReference type="InterPro" id="IPR004147">
    <property type="entry name" value="ABC1_dom"/>
</dbReference>
<evidence type="ECO:0000313" key="4">
    <source>
        <dbReference type="EMBL" id="PWN26959.1"/>
    </source>
</evidence>
<dbReference type="PANTHER" id="PTHR45890:SF1">
    <property type="entry name" value="AARF DOMAIN CONTAINING KINASE 2"/>
    <property type="match status" value="1"/>
</dbReference>
<dbReference type="InterPro" id="IPR011009">
    <property type="entry name" value="Kinase-like_dom_sf"/>
</dbReference>
<dbReference type="PANTHER" id="PTHR45890">
    <property type="entry name" value="AARF DOMAIN CONTAINING KINASE 2 (PREDICTED)"/>
    <property type="match status" value="1"/>
</dbReference>
<organism evidence="4 5">
    <name type="scientific">Jaminaea rosea</name>
    <dbReference type="NCBI Taxonomy" id="1569628"/>
    <lineage>
        <taxon>Eukaryota</taxon>
        <taxon>Fungi</taxon>
        <taxon>Dikarya</taxon>
        <taxon>Basidiomycota</taxon>
        <taxon>Ustilaginomycotina</taxon>
        <taxon>Exobasidiomycetes</taxon>
        <taxon>Microstromatales</taxon>
        <taxon>Microstromatales incertae sedis</taxon>
        <taxon>Jaminaea</taxon>
    </lineage>
</organism>
<gene>
    <name evidence="4" type="ORF">BDZ90DRAFT_264847</name>
</gene>
<evidence type="ECO:0000256" key="2">
    <source>
        <dbReference type="SAM" id="MobiDB-lite"/>
    </source>
</evidence>
<keyword evidence="5" id="KW-1185">Reference proteome</keyword>
<reference evidence="4 5" key="1">
    <citation type="journal article" date="2018" name="Mol. Biol. Evol.">
        <title>Broad Genomic Sampling Reveals a Smut Pathogenic Ancestry of the Fungal Clade Ustilaginomycotina.</title>
        <authorList>
            <person name="Kijpornyongpan T."/>
            <person name="Mondo S.J."/>
            <person name="Barry K."/>
            <person name="Sandor L."/>
            <person name="Lee J."/>
            <person name="Lipzen A."/>
            <person name="Pangilinan J."/>
            <person name="LaButti K."/>
            <person name="Hainaut M."/>
            <person name="Henrissat B."/>
            <person name="Grigoriev I.V."/>
            <person name="Spatafora J.W."/>
            <person name="Aime M.C."/>
        </authorList>
    </citation>
    <scope>NUCLEOTIDE SEQUENCE [LARGE SCALE GENOMIC DNA]</scope>
    <source>
        <strain evidence="4 5">MCA 5214</strain>
    </source>
</reference>
<evidence type="ECO:0000259" key="3">
    <source>
        <dbReference type="Pfam" id="PF03109"/>
    </source>
</evidence>
<dbReference type="EMBL" id="KZ819669">
    <property type="protein sequence ID" value="PWN26959.1"/>
    <property type="molecule type" value="Genomic_DNA"/>
</dbReference>
<dbReference type="STRING" id="1569628.A0A316UNV7"/>
<evidence type="ECO:0000256" key="1">
    <source>
        <dbReference type="ARBA" id="ARBA00009670"/>
    </source>
</evidence>
<dbReference type="AlphaFoldDB" id="A0A316UNV7"/>
<feature type="domain" description="ABC1 atypical kinase-like" evidence="3">
    <location>
        <begin position="113"/>
        <end position="165"/>
    </location>
</feature>
<proteinExistence type="inferred from homology"/>
<dbReference type="CDD" id="cd13971">
    <property type="entry name" value="ADCK2-like"/>
    <property type="match status" value="1"/>
</dbReference>
<sequence>MHDSEFAPTIDDLDSRSSNPLMRFLSSIGTTLNDYIIEPLGTLKRFVVLFSLFLPVLLTMPMLLEGRWGAIWWYSFLVHQMQLAGPTFIKLAQWAGSRQDLFPASLCERLGKLHSNGKPHSLRYTKRVISRVFGRPFEEIFEEFGEEPLGIGAVAQVYKAKLRPGVAPVGPGGGRGKRSKSKGKTQVVVADKQGEQEGEEAPRQSVAIKVLHPKVHRTIARDIRIMTFFARLLNLFPGAEWLSFPEEVQVFSGMMFSQLDLRNEAKNLLRFEESFSTRADPISFPRPLPKFTTKEVLIEEYEDAVPLKHFLNNGGAGFDHRIATLGLDTFLYMLLLDNFTHADLHPGNIMIKFFHPTRSSRLHALFARLMSPFDSDYRLGGPKAPPSADSRAEEDVVARLQSLKHNPQAWSDELDRLDSLGYEPELVLLDAGLTVELTPLNRRNFLDLFSAVAQFDGELAGNLMVERCRTPDLVVDKEGFALKMQRLVLSVKSKTFSLAQIKISDVLTEVLMAVRDHHVKMEADFVNTVISILLLEGIGRQLDPGMDLFKSSLPILRSLGRQIGRQEAKRGMHLPDRGQLKDLSPMIKVWIWLEAKSWLDGLADTETMLSTYDFA</sequence>
<accession>A0A316UNV7</accession>
<feature type="domain" description="ABC1 atypical kinase-like" evidence="3">
    <location>
        <begin position="204"/>
        <end position="352"/>
    </location>
</feature>
<feature type="region of interest" description="Disordered" evidence="2">
    <location>
        <begin position="168"/>
        <end position="201"/>
    </location>
</feature>
<dbReference type="SUPFAM" id="SSF56112">
    <property type="entry name" value="Protein kinase-like (PK-like)"/>
    <property type="match status" value="1"/>
</dbReference>
<dbReference type="RefSeq" id="XP_025361571.1">
    <property type="nucleotide sequence ID" value="XM_025508644.1"/>
</dbReference>
<dbReference type="InterPro" id="IPR052402">
    <property type="entry name" value="ADCK_kinase"/>
</dbReference>
<protein>
    <submittedName>
        <fullName evidence="4">ABC1-domain-containing protein</fullName>
    </submittedName>
</protein>
<dbReference type="OrthoDB" id="1290869at2759"/>
<dbReference type="GO" id="GO:0005739">
    <property type="term" value="C:mitochondrion"/>
    <property type="evidence" value="ECO:0007669"/>
    <property type="project" value="TreeGrafter"/>
</dbReference>
<evidence type="ECO:0000313" key="5">
    <source>
        <dbReference type="Proteomes" id="UP000245884"/>
    </source>
</evidence>
<dbReference type="Pfam" id="PF03109">
    <property type="entry name" value="ABC1"/>
    <property type="match status" value="2"/>
</dbReference>